<keyword evidence="6" id="KW-0963">Cytoplasm</keyword>
<evidence type="ECO:0000259" key="15">
    <source>
        <dbReference type="SMART" id="SM00642"/>
    </source>
</evidence>
<feature type="domain" description="Glycosyl hydrolase family 13 catalytic" evidence="15">
    <location>
        <begin position="115"/>
        <end position="453"/>
    </location>
</feature>
<dbReference type="Gene3D" id="2.60.40.10">
    <property type="entry name" value="Immunoglobulins"/>
    <property type="match status" value="1"/>
</dbReference>
<evidence type="ECO:0000256" key="3">
    <source>
        <dbReference type="ARBA" id="ARBA00008061"/>
    </source>
</evidence>
<dbReference type="Gene3D" id="3.20.20.80">
    <property type="entry name" value="Glycosidases"/>
    <property type="match status" value="1"/>
</dbReference>
<dbReference type="EMBL" id="CP120370">
    <property type="protein sequence ID" value="WEX79801.1"/>
    <property type="molecule type" value="Genomic_DNA"/>
</dbReference>
<accession>A0ABY8CMB3</accession>
<evidence type="ECO:0000313" key="16">
    <source>
        <dbReference type="EMBL" id="WEX79801.1"/>
    </source>
</evidence>
<dbReference type="RefSeq" id="WP_280730502.1">
    <property type="nucleotide sequence ID" value="NZ_CP120367.1"/>
</dbReference>
<dbReference type="PANTHER" id="PTHR43651:SF11">
    <property type="entry name" value="MALTO-OLIGOSYLTREHALOSE TREHALOHYDROLASE"/>
    <property type="match status" value="1"/>
</dbReference>
<evidence type="ECO:0000256" key="7">
    <source>
        <dbReference type="ARBA" id="ARBA00022801"/>
    </source>
</evidence>
<dbReference type="Proteomes" id="UP001235547">
    <property type="component" value="Chromosome 2"/>
</dbReference>
<dbReference type="CDD" id="cd02853">
    <property type="entry name" value="E_set_MTHase_like_N"/>
    <property type="match status" value="1"/>
</dbReference>
<evidence type="ECO:0000256" key="4">
    <source>
        <dbReference type="ARBA" id="ARBA00012268"/>
    </source>
</evidence>
<dbReference type="SUPFAM" id="SSF51445">
    <property type="entry name" value="(Trans)glycosidases"/>
    <property type="match status" value="1"/>
</dbReference>
<dbReference type="PANTHER" id="PTHR43651">
    <property type="entry name" value="1,4-ALPHA-GLUCAN-BRANCHING ENZYME"/>
    <property type="match status" value="1"/>
</dbReference>
<evidence type="ECO:0000256" key="11">
    <source>
        <dbReference type="ARBA" id="ARBA00033284"/>
    </source>
</evidence>
<evidence type="ECO:0000313" key="17">
    <source>
        <dbReference type="Proteomes" id="UP001235547"/>
    </source>
</evidence>
<dbReference type="Gene3D" id="1.10.10.760">
    <property type="entry name" value="E-set domains of sugar-utilizing enzymes"/>
    <property type="match status" value="1"/>
</dbReference>
<proteinExistence type="inferred from homology"/>
<dbReference type="InterPro" id="IPR014756">
    <property type="entry name" value="Ig_E-set"/>
</dbReference>
<evidence type="ECO:0000256" key="13">
    <source>
        <dbReference type="NCBIfam" id="TIGR02402"/>
    </source>
</evidence>
<comment type="similarity">
    <text evidence="3 14">Belongs to the glycosyl hydrolase 13 family.</text>
</comment>
<dbReference type="InterPro" id="IPR012768">
    <property type="entry name" value="Trehalose_TreZ"/>
</dbReference>
<evidence type="ECO:0000256" key="14">
    <source>
        <dbReference type="PIRNR" id="PIRNR006337"/>
    </source>
</evidence>
<dbReference type="InterPro" id="IPR017853">
    <property type="entry name" value="GH"/>
</dbReference>
<comment type="pathway">
    <text evidence="2 14">Glycan biosynthesis; trehalose biosynthesis.</text>
</comment>
<evidence type="ECO:0000256" key="8">
    <source>
        <dbReference type="ARBA" id="ARBA00023277"/>
    </source>
</evidence>
<keyword evidence="8" id="KW-0119">Carbohydrate metabolism</keyword>
<keyword evidence="9 14" id="KW-0326">Glycosidase</keyword>
<protein>
    <recommendedName>
        <fullName evidence="5 13">Malto-oligosyltrehalose trehalohydrolase</fullName>
        <shortName evidence="14">MTHase</shortName>
        <ecNumber evidence="4 13">3.2.1.141</ecNumber>
    </recommendedName>
    <alternativeName>
        <fullName evidence="11 14">4-alpha-D-((1-&gt;4)-alpha-D-glucano)trehalose trehalohydrolase</fullName>
    </alternativeName>
    <alternativeName>
        <fullName evidence="10 14">Maltooligosyl trehalose trehalohydrolase</fullName>
    </alternativeName>
</protein>
<dbReference type="InterPro" id="IPR044901">
    <property type="entry name" value="Trehalose_TreZ_E-set_sf"/>
</dbReference>
<comment type="catalytic activity">
    <reaction evidence="12 14">
        <text>hydrolysis of (1-&gt;4)-alpha-D-glucosidic linkage in 4-alpha-D-[(1-&gt;4)-alpha-D-glucanosyl]n trehalose to yield trehalose and (1-&gt;4)-alpha-D-glucan.</text>
        <dbReference type="EC" id="3.2.1.141"/>
    </reaction>
</comment>
<dbReference type="CDD" id="cd11325">
    <property type="entry name" value="AmyAc_GTHase"/>
    <property type="match status" value="1"/>
</dbReference>
<evidence type="ECO:0000256" key="9">
    <source>
        <dbReference type="ARBA" id="ARBA00023295"/>
    </source>
</evidence>
<dbReference type="EC" id="3.2.1.141" evidence="4 13"/>
<dbReference type="PIRSF" id="PIRSF006337">
    <property type="entry name" value="Trehalose_TreZ"/>
    <property type="match status" value="1"/>
</dbReference>
<dbReference type="Pfam" id="PF00128">
    <property type="entry name" value="Alpha-amylase"/>
    <property type="match status" value="1"/>
</dbReference>
<keyword evidence="7 14" id="KW-0378">Hydrolase</keyword>
<dbReference type="InterPro" id="IPR006047">
    <property type="entry name" value="GH13_cat_dom"/>
</dbReference>
<reference evidence="16 17" key="1">
    <citation type="submission" date="2023-03" db="EMBL/GenBank/DDBJ databases">
        <authorList>
            <person name="Kaur S."/>
            <person name="Espinosa-Saiz D."/>
            <person name="Velazquez E."/>
            <person name="Menendez E."/>
            <person name="diCenzo G.C."/>
        </authorList>
    </citation>
    <scope>NUCLEOTIDE SEQUENCE [LARGE SCALE GENOMIC DNA]</scope>
    <source>
        <strain evidence="16 17">LMG 27395</strain>
    </source>
</reference>
<dbReference type="SMART" id="SM00642">
    <property type="entry name" value="Aamy"/>
    <property type="match status" value="1"/>
</dbReference>
<comment type="subcellular location">
    <subcellularLocation>
        <location evidence="1">Cytoplasm</location>
    </subcellularLocation>
</comment>
<sequence length="596" mass="66459">MPERFRKSWGAHLTSAAAAEFRLWAPDEKIVRVILNGAAHEMRRLEGGWFEVTAEARAGDRYWFQLSDGTAVADPASCAQEGDVDGPSIIVDQSAYRWKTTSWRGRPWEEAVIYELHVGTFTPEGTFRAAVERLPHLADAGITAIEIMPVAQFHGSRGWGYDGVLHYAPHQIYGTPDDLKALVDTAHALGIMVLLDVVYNHFGPEGNALPRYAAGFFNKDRPTPWGASIAFEQHAVRRYFIENALCWLGDFRFDGLRFDATEQIRDSTHPHFLIALARELRETFAGREIHLVVEDADRRRSLVGRSATGKAELFTAGWNDDFHNALHVVATGEINGHYRPFADDPWRKLRDAMTKGFASPARGMEILPLRTNARVSPQARVNFLQNHDQVGNRAFGDRLATLVDEATMRVMTAMLMLVPQIPLIFMGDEYGESQPFLFFSDFRGEIGKAIRLGRREEAENFGGIPQGKTVEDLPDPLHVQAFFDSKLRWQRAASAAGKRHIAFMRDLVDVRQQHIVPLLIDPGLSGYRVFPTQDGIVAADWLFGDASLELRINLSTEPGPIPAIHGRPIFMSGISPGETVPDELPGPAIIAAVRRG</sequence>
<evidence type="ECO:0000256" key="12">
    <source>
        <dbReference type="ARBA" id="ARBA00034013"/>
    </source>
</evidence>
<evidence type="ECO:0000256" key="10">
    <source>
        <dbReference type="ARBA" id="ARBA00032057"/>
    </source>
</evidence>
<name>A0ABY8CMB3_9HYPH</name>
<keyword evidence="17" id="KW-1185">Reference proteome</keyword>
<dbReference type="InterPro" id="IPR013783">
    <property type="entry name" value="Ig-like_fold"/>
</dbReference>
<dbReference type="InterPro" id="IPR013780">
    <property type="entry name" value="Glyco_hydro_b"/>
</dbReference>
<evidence type="ECO:0000256" key="5">
    <source>
        <dbReference type="ARBA" id="ARBA00015938"/>
    </source>
</evidence>
<dbReference type="Gene3D" id="2.60.40.1180">
    <property type="entry name" value="Golgi alpha-mannosidase II"/>
    <property type="match status" value="1"/>
</dbReference>
<dbReference type="SUPFAM" id="SSF81296">
    <property type="entry name" value="E set domains"/>
    <property type="match status" value="1"/>
</dbReference>
<gene>
    <name evidence="16" type="primary">treZ</name>
    <name evidence="16" type="ORF">PYH38_001160</name>
</gene>
<evidence type="ECO:0000256" key="2">
    <source>
        <dbReference type="ARBA" id="ARBA00005199"/>
    </source>
</evidence>
<organism evidence="16 17">
    <name type="scientific">Sinorhizobium numidicum</name>
    <dbReference type="NCBI Taxonomy" id="680248"/>
    <lineage>
        <taxon>Bacteria</taxon>
        <taxon>Pseudomonadati</taxon>
        <taxon>Pseudomonadota</taxon>
        <taxon>Alphaproteobacteria</taxon>
        <taxon>Hyphomicrobiales</taxon>
        <taxon>Rhizobiaceae</taxon>
        <taxon>Sinorhizobium/Ensifer group</taxon>
        <taxon>Sinorhizobium</taxon>
    </lineage>
</organism>
<evidence type="ECO:0000256" key="6">
    <source>
        <dbReference type="ARBA" id="ARBA00022490"/>
    </source>
</evidence>
<dbReference type="NCBIfam" id="TIGR02402">
    <property type="entry name" value="trehalose_TreZ"/>
    <property type="match status" value="1"/>
</dbReference>
<evidence type="ECO:0000256" key="1">
    <source>
        <dbReference type="ARBA" id="ARBA00004496"/>
    </source>
</evidence>